<reference evidence="2" key="2">
    <citation type="submission" date="2015-01" db="EMBL/GenBank/DDBJ databases">
        <title>Evolutionary Origins and Diversification of the Mycorrhizal Mutualists.</title>
        <authorList>
            <consortium name="DOE Joint Genome Institute"/>
            <consortium name="Mycorrhizal Genomics Consortium"/>
            <person name="Kohler A."/>
            <person name="Kuo A."/>
            <person name="Nagy L.G."/>
            <person name="Floudas D."/>
            <person name="Copeland A."/>
            <person name="Barry K.W."/>
            <person name="Cichocki N."/>
            <person name="Veneault-Fourrey C."/>
            <person name="LaButti K."/>
            <person name="Lindquist E.A."/>
            <person name="Lipzen A."/>
            <person name="Lundell T."/>
            <person name="Morin E."/>
            <person name="Murat C."/>
            <person name="Riley R."/>
            <person name="Ohm R."/>
            <person name="Sun H."/>
            <person name="Tunlid A."/>
            <person name="Henrissat B."/>
            <person name="Grigoriev I.V."/>
            <person name="Hibbett D.S."/>
            <person name="Martin F."/>
        </authorList>
    </citation>
    <scope>NUCLEOTIDE SEQUENCE [LARGE SCALE GENOMIC DNA]</scope>
    <source>
        <strain evidence="2">h7</strain>
    </source>
</reference>
<proteinExistence type="predicted"/>
<dbReference type="Proteomes" id="UP000053424">
    <property type="component" value="Unassembled WGS sequence"/>
</dbReference>
<evidence type="ECO:0000313" key="1">
    <source>
        <dbReference type="EMBL" id="KIM41448.1"/>
    </source>
</evidence>
<dbReference type="EMBL" id="KN831780">
    <property type="protein sequence ID" value="KIM41448.1"/>
    <property type="molecule type" value="Genomic_DNA"/>
</dbReference>
<evidence type="ECO:0000313" key="2">
    <source>
        <dbReference type="Proteomes" id="UP000053424"/>
    </source>
</evidence>
<sequence>MEDSSKRNCTLTALVSNPMAVHLLPPLHAVCHDHGTILPTEILEIIFEQVIGSHTLTYSRAIIPVLKVEADTIRGASQVCRLWRAITLEHQIIWGTILNVDFNSIPWIEELIRRSGSKPLLIQSLPTVDNNGVKTRDFSSDKWALVLGQTHRFWKLDITFQLEEVSDLHSVWERPAPLLEYLALRLETHEHLRDRRRQGAVAKDGLFSGVTPKMKHLILDGIIFTWRPADNPSLNNIVRLDLTLVEMFLCFRVYSPLPESESLDPGTLAIDHKMHFHNLQELAVTGSEWVMEALSLVVIPSTCMVSLSFTDPDCYFPIKELSSWLEVYFLGWRSQSPVYSWSLFTSPLGDFAFHAGTKQDPPNRPQFVLEYNTETSTSLPLCLFLSFLRRGGILEQSTAVTLDLRAVEETDGIAGALRTLLYSCSNVSELRLLNRSLGNIVLPMFLEDPDIACLRKLVIDGPNPKYREELIYALSLILEYLGRRLENGGERLSELTFFIDKSAWREDSVVWDLLTRCESGIYCTNKLEYRTFKRAVIERGELPVQNSWSLQLGKGHAW</sequence>
<organism evidence="1 2">
    <name type="scientific">Hebeloma cylindrosporum</name>
    <dbReference type="NCBI Taxonomy" id="76867"/>
    <lineage>
        <taxon>Eukaryota</taxon>
        <taxon>Fungi</taxon>
        <taxon>Dikarya</taxon>
        <taxon>Basidiomycota</taxon>
        <taxon>Agaricomycotina</taxon>
        <taxon>Agaricomycetes</taxon>
        <taxon>Agaricomycetidae</taxon>
        <taxon>Agaricales</taxon>
        <taxon>Agaricineae</taxon>
        <taxon>Hymenogastraceae</taxon>
        <taxon>Hebeloma</taxon>
    </lineage>
</organism>
<dbReference type="OrthoDB" id="3246221at2759"/>
<protein>
    <submittedName>
        <fullName evidence="1">Uncharacterized protein</fullName>
    </submittedName>
</protein>
<dbReference type="HOGENOM" id="CLU_034753_0_0_1"/>
<gene>
    <name evidence="1" type="ORF">M413DRAFT_27797</name>
</gene>
<name>A0A0C2XUV8_HEBCY</name>
<reference evidence="1 2" key="1">
    <citation type="submission" date="2014-04" db="EMBL/GenBank/DDBJ databases">
        <authorList>
            <consortium name="DOE Joint Genome Institute"/>
            <person name="Kuo A."/>
            <person name="Gay G."/>
            <person name="Dore J."/>
            <person name="Kohler A."/>
            <person name="Nagy L.G."/>
            <person name="Floudas D."/>
            <person name="Copeland A."/>
            <person name="Barry K.W."/>
            <person name="Cichocki N."/>
            <person name="Veneault-Fourrey C."/>
            <person name="LaButti K."/>
            <person name="Lindquist E.A."/>
            <person name="Lipzen A."/>
            <person name="Lundell T."/>
            <person name="Morin E."/>
            <person name="Murat C."/>
            <person name="Sun H."/>
            <person name="Tunlid A."/>
            <person name="Henrissat B."/>
            <person name="Grigoriev I.V."/>
            <person name="Hibbett D.S."/>
            <person name="Martin F."/>
            <person name="Nordberg H.P."/>
            <person name="Cantor M.N."/>
            <person name="Hua S.X."/>
        </authorList>
    </citation>
    <scope>NUCLEOTIDE SEQUENCE [LARGE SCALE GENOMIC DNA]</scope>
    <source>
        <strain evidence="2">h7</strain>
    </source>
</reference>
<dbReference type="AlphaFoldDB" id="A0A0C2XUV8"/>
<keyword evidence="2" id="KW-1185">Reference proteome</keyword>
<accession>A0A0C2XUV8</accession>